<dbReference type="AGR" id="WB:WBGene00015959"/>
<feature type="transmembrane region" description="Helical" evidence="1">
    <location>
        <begin position="222"/>
        <end position="240"/>
    </location>
</feature>
<evidence type="ECO:0000313" key="2">
    <source>
        <dbReference type="EMBL" id="CCD63002.2"/>
    </source>
</evidence>
<dbReference type="Pfam" id="PF10316">
    <property type="entry name" value="7TM_GPCR_Srbc"/>
    <property type="match status" value="1"/>
</dbReference>
<dbReference type="OrthoDB" id="5868788at2759"/>
<dbReference type="CTD" id="182769"/>
<dbReference type="EMBL" id="BX284605">
    <property type="protein sequence ID" value="CCD63002.2"/>
    <property type="molecule type" value="Genomic_DNA"/>
</dbReference>
<dbReference type="InterPro" id="IPR019420">
    <property type="entry name" value="7TM_GPCR_serpentine_rcpt_Srbc"/>
</dbReference>
<keyword evidence="2" id="KW-0675">Receptor</keyword>
<evidence type="ECO:0000313" key="4">
    <source>
        <dbReference type="WormBase" id="C18B10.2"/>
    </source>
</evidence>
<dbReference type="SUPFAM" id="SSF81321">
    <property type="entry name" value="Family A G protein-coupled receptor-like"/>
    <property type="match status" value="1"/>
</dbReference>
<name>P91076_CAEEL</name>
<feature type="transmembrane region" description="Helical" evidence="1">
    <location>
        <begin position="20"/>
        <end position="42"/>
    </location>
</feature>
<dbReference type="Proteomes" id="UP000001940">
    <property type="component" value="Chromosome V"/>
</dbReference>
<organism evidence="2 3">
    <name type="scientific">Caenorhabditis elegans</name>
    <dbReference type="NCBI Taxonomy" id="6239"/>
    <lineage>
        <taxon>Eukaryota</taxon>
        <taxon>Metazoa</taxon>
        <taxon>Ecdysozoa</taxon>
        <taxon>Nematoda</taxon>
        <taxon>Chromadorea</taxon>
        <taxon>Rhabditida</taxon>
        <taxon>Rhabditina</taxon>
        <taxon>Rhabditomorpha</taxon>
        <taxon>Rhabditoidea</taxon>
        <taxon>Rhabditidae</taxon>
        <taxon>Peloderinae</taxon>
        <taxon>Caenorhabditis</taxon>
    </lineage>
</organism>
<accession>P91076</accession>
<dbReference type="PIR" id="G89103">
    <property type="entry name" value="G89103"/>
</dbReference>
<dbReference type="InParanoid" id="P91076"/>
<dbReference type="RefSeq" id="NP_001309476.1">
    <property type="nucleotide sequence ID" value="NM_001322571.1"/>
</dbReference>
<feature type="transmembrane region" description="Helical" evidence="1">
    <location>
        <begin position="54"/>
        <end position="80"/>
    </location>
</feature>
<sequence length="298" mass="34062">MSFTTKSLAIESGNLMNLSAVVITSIGILSSFFTIFMNIYFIKKITRIRHRMIFFFYRIFVDISYGVLACAYMIFCILYSYFTEELREKQGFIVYLGFPLQSVAAIRTIIAVAISIERVLALCTPVLFHNYRHRFPSIIILILAVCSGIFEDLVLFQSCTLNLSNIPRNCGVLRCAVDKCFFDHWADRSIMYALNFLCSGLLSIKLIFFNKSLNGQGEHSKVNHIALLDAANVFLCDFLPNSISNYAAQFEFSSFQNIGPYIYIIKLFGIAIETCFICWILKLKNTQYQPNTVLPLQK</sequence>
<dbReference type="UCSC" id="C18B10.2">
    <property type="organism name" value="c. elegans"/>
</dbReference>
<reference evidence="2 3" key="1">
    <citation type="journal article" date="1998" name="Science">
        <title>Genome sequence of the nematode C. elegans: a platform for investigating biology.</title>
        <authorList>
            <consortium name="The C. elegans sequencing consortium"/>
            <person name="Sulson J.E."/>
            <person name="Waterston R."/>
        </authorList>
    </citation>
    <scope>NUCLEOTIDE SEQUENCE [LARGE SCALE GENOMIC DNA]</scope>
    <source>
        <strain evidence="2 3">Bristol N2</strain>
    </source>
</reference>
<feature type="transmembrane region" description="Helical" evidence="1">
    <location>
        <begin position="190"/>
        <end position="210"/>
    </location>
</feature>
<dbReference type="AlphaFoldDB" id="P91076"/>
<gene>
    <name evidence="2 4" type="primary">srbc-10</name>
    <name evidence="4" type="ORF">C18B10.2</name>
    <name evidence="2" type="ORF">CELE_C18B10.2</name>
</gene>
<dbReference type="KEGG" id="cel:CELE_C18B10.2"/>
<feature type="transmembrane region" description="Helical" evidence="1">
    <location>
        <begin position="260"/>
        <end position="281"/>
    </location>
</feature>
<feature type="transmembrane region" description="Helical" evidence="1">
    <location>
        <begin position="92"/>
        <end position="114"/>
    </location>
</feature>
<evidence type="ECO:0000313" key="3">
    <source>
        <dbReference type="Proteomes" id="UP000001940"/>
    </source>
</evidence>
<dbReference type="GeneID" id="182769"/>
<keyword evidence="1" id="KW-0472">Membrane</keyword>
<dbReference type="eggNOG" id="ENOG502R2IJ">
    <property type="taxonomic scope" value="Eukaryota"/>
</dbReference>
<proteinExistence type="predicted"/>
<dbReference type="HOGENOM" id="CLU_059075_1_0_1"/>
<dbReference type="PANTHER" id="PTHR10664">
    <property type="entry name" value="SERPENTINE RECEPTOR-C.ELEGANS"/>
    <property type="match status" value="1"/>
</dbReference>
<keyword evidence="1" id="KW-1133">Transmembrane helix</keyword>
<dbReference type="PANTHER" id="PTHR10664:SF2">
    <property type="entry name" value="SERPENTINE RECEPTOR, CLASS BC (CLASS B-LIKE)"/>
    <property type="match status" value="1"/>
</dbReference>
<dbReference type="PaxDb" id="6239-C18B10.2"/>
<dbReference type="SMR" id="P91076"/>
<protein>
    <submittedName>
        <fullName evidence="2">Serpentine Receptor, class BC (Class B-like)</fullName>
    </submittedName>
</protein>
<feature type="transmembrane region" description="Helical" evidence="1">
    <location>
        <begin position="135"/>
        <end position="156"/>
    </location>
</feature>
<keyword evidence="1" id="KW-0812">Transmembrane</keyword>
<evidence type="ECO:0000256" key="1">
    <source>
        <dbReference type="SAM" id="Phobius"/>
    </source>
</evidence>
<dbReference type="WormBase" id="C18B10.2">
    <property type="protein sequence ID" value="CE51273"/>
    <property type="gene ID" value="WBGene00015959"/>
    <property type="gene designation" value="srbc-10"/>
</dbReference>
<keyword evidence="3" id="KW-1185">Reference proteome</keyword>